<accession>A0ABW5NG36</accession>
<reference evidence="2" key="1">
    <citation type="journal article" date="2019" name="Int. J. Syst. Evol. Microbiol.">
        <title>The Global Catalogue of Microorganisms (GCM) 10K type strain sequencing project: providing services to taxonomists for standard genome sequencing and annotation.</title>
        <authorList>
            <consortium name="The Broad Institute Genomics Platform"/>
            <consortium name="The Broad Institute Genome Sequencing Center for Infectious Disease"/>
            <person name="Wu L."/>
            <person name="Ma J."/>
        </authorList>
    </citation>
    <scope>NUCLEOTIDE SEQUENCE [LARGE SCALE GENOMIC DNA]</scope>
    <source>
        <strain evidence="2">KCTC 42248</strain>
    </source>
</reference>
<dbReference type="RefSeq" id="WP_380867245.1">
    <property type="nucleotide sequence ID" value="NZ_JBHUMA010000004.1"/>
</dbReference>
<name>A0ABW5NG36_9SPHI</name>
<evidence type="ECO:0000313" key="1">
    <source>
        <dbReference type="EMBL" id="MFD2597835.1"/>
    </source>
</evidence>
<protein>
    <recommendedName>
        <fullName evidence="3">Acyl carrier protein phosphodiesterase</fullName>
    </recommendedName>
</protein>
<gene>
    <name evidence="1" type="ORF">ACFSQ3_02640</name>
</gene>
<evidence type="ECO:0000313" key="2">
    <source>
        <dbReference type="Proteomes" id="UP001597393"/>
    </source>
</evidence>
<sequence length="227" mass="27443">MNFLSHFYFERYASESARVVGCLLPDLLKNADKEYVFHPNRFEEQIFVHPMMVEIYQGWYRHVEVDKVFHSSPFFLEHNHELRKQLDPIVSHLPIRASFLGHISLELLLDHLLIEYKMVNVNRFYEHLEHVNRSILKRFLEIIGLQDTTKFFHFYDQFLSWKYVHEYADLSRLSVPLFNICKRVWHFDVETPDHLALTEALRSYTENHLPDFRDIFKFVNDRLTIGQ</sequence>
<organism evidence="1 2">
    <name type="scientific">Sphingobacterium corticis</name>
    <dbReference type="NCBI Taxonomy" id="1812823"/>
    <lineage>
        <taxon>Bacteria</taxon>
        <taxon>Pseudomonadati</taxon>
        <taxon>Bacteroidota</taxon>
        <taxon>Sphingobacteriia</taxon>
        <taxon>Sphingobacteriales</taxon>
        <taxon>Sphingobacteriaceae</taxon>
        <taxon>Sphingobacterium</taxon>
    </lineage>
</organism>
<keyword evidence="2" id="KW-1185">Reference proteome</keyword>
<comment type="caution">
    <text evidence="1">The sequence shown here is derived from an EMBL/GenBank/DDBJ whole genome shotgun (WGS) entry which is preliminary data.</text>
</comment>
<dbReference type="Proteomes" id="UP001597393">
    <property type="component" value="Unassembled WGS sequence"/>
</dbReference>
<dbReference type="EMBL" id="JBHUMA010000004">
    <property type="protein sequence ID" value="MFD2597835.1"/>
    <property type="molecule type" value="Genomic_DNA"/>
</dbReference>
<evidence type="ECO:0008006" key="3">
    <source>
        <dbReference type="Google" id="ProtNLM"/>
    </source>
</evidence>
<proteinExistence type="predicted"/>